<dbReference type="OrthoDB" id="418595at2759"/>
<evidence type="ECO:0000256" key="14">
    <source>
        <dbReference type="SAM" id="Phobius"/>
    </source>
</evidence>
<dbReference type="OMA" id="KYEHRKH"/>
<keyword evidence="17" id="KW-1185">Reference proteome</keyword>
<dbReference type="EC" id="3.4.21.105" evidence="4"/>
<dbReference type="GO" id="GO:0004252">
    <property type="term" value="F:serine-type endopeptidase activity"/>
    <property type="evidence" value="ECO:0007669"/>
    <property type="project" value="UniProtKB-UniRule"/>
</dbReference>
<comment type="subcellular location">
    <subcellularLocation>
        <location evidence="2">Membrane</location>
        <topology evidence="2">Multi-pass membrane protein</topology>
    </subcellularLocation>
</comment>
<dbReference type="FunFam" id="1.20.1540.10:FF:000007">
    <property type="entry name" value="Rhomboid like 2"/>
    <property type="match status" value="1"/>
</dbReference>
<dbReference type="PIRSF" id="PIRSF037470">
    <property type="entry name" value="Rhomboid"/>
    <property type="match status" value="1"/>
</dbReference>
<evidence type="ECO:0000256" key="8">
    <source>
        <dbReference type="ARBA" id="ARBA00022825"/>
    </source>
</evidence>
<dbReference type="InParanoid" id="A0A7R8YR29"/>
<evidence type="ECO:0000256" key="6">
    <source>
        <dbReference type="ARBA" id="ARBA00022692"/>
    </source>
</evidence>
<organism evidence="16 17">
    <name type="scientific">Hermetia illucens</name>
    <name type="common">Black soldier fly</name>
    <dbReference type="NCBI Taxonomy" id="343691"/>
    <lineage>
        <taxon>Eukaryota</taxon>
        <taxon>Metazoa</taxon>
        <taxon>Ecdysozoa</taxon>
        <taxon>Arthropoda</taxon>
        <taxon>Hexapoda</taxon>
        <taxon>Insecta</taxon>
        <taxon>Pterygota</taxon>
        <taxon>Neoptera</taxon>
        <taxon>Endopterygota</taxon>
        <taxon>Diptera</taxon>
        <taxon>Brachycera</taxon>
        <taxon>Stratiomyomorpha</taxon>
        <taxon>Stratiomyidae</taxon>
        <taxon>Hermetiinae</taxon>
        <taxon>Hermetia</taxon>
    </lineage>
</organism>
<feature type="transmembrane region" description="Helical" evidence="14">
    <location>
        <begin position="105"/>
        <end position="130"/>
    </location>
</feature>
<feature type="transmembrane region" description="Helical" evidence="14">
    <location>
        <begin position="194"/>
        <end position="213"/>
    </location>
</feature>
<name>A0A7R8YR29_HERIL</name>
<comment type="catalytic activity">
    <reaction evidence="1">
        <text>Cleaves type-1 transmembrane domains using a catalytic dyad composed of serine and histidine that are contributed by different transmembrane domains.</text>
        <dbReference type="EC" id="3.4.21.105"/>
    </reaction>
</comment>
<dbReference type="InterPro" id="IPR022764">
    <property type="entry name" value="Peptidase_S54_rhomboid_dom"/>
</dbReference>
<dbReference type="PANTHER" id="PTHR45840:SF2">
    <property type="entry name" value="PROTEIN RHOMBOID-RELATED"/>
    <property type="match status" value="1"/>
</dbReference>
<feature type="compositionally biased region" description="Basic and acidic residues" evidence="13">
    <location>
        <begin position="1"/>
        <end position="10"/>
    </location>
</feature>
<dbReference type="GO" id="GO:0016020">
    <property type="term" value="C:membrane"/>
    <property type="evidence" value="ECO:0007669"/>
    <property type="project" value="UniProtKB-SubCell"/>
</dbReference>
<feature type="region of interest" description="Disordered" evidence="13">
    <location>
        <begin position="1"/>
        <end position="28"/>
    </location>
</feature>
<accession>A0A7R8YR29</accession>
<feature type="active site" evidence="12">
    <location>
        <position position="231"/>
    </location>
</feature>
<keyword evidence="5" id="KW-0645">Protease</keyword>
<evidence type="ECO:0000256" key="7">
    <source>
        <dbReference type="ARBA" id="ARBA00022801"/>
    </source>
</evidence>
<evidence type="ECO:0000256" key="13">
    <source>
        <dbReference type="SAM" id="MobiDB-lite"/>
    </source>
</evidence>
<proteinExistence type="inferred from homology"/>
<evidence type="ECO:0000313" key="16">
    <source>
        <dbReference type="EMBL" id="CAD7082036.1"/>
    </source>
</evidence>
<keyword evidence="8" id="KW-0720">Serine protease</keyword>
<feature type="active site" description="Nucleophile" evidence="12">
    <location>
        <position position="169"/>
    </location>
</feature>
<feature type="transmembrane region" description="Helical" evidence="14">
    <location>
        <begin position="225"/>
        <end position="246"/>
    </location>
</feature>
<comment type="similarity">
    <text evidence="3 11">Belongs to the peptidase S54 family.</text>
</comment>
<dbReference type="GO" id="GO:0006508">
    <property type="term" value="P:proteolysis"/>
    <property type="evidence" value="ECO:0007669"/>
    <property type="project" value="UniProtKB-KW"/>
</dbReference>
<keyword evidence="9 14" id="KW-1133">Transmembrane helix</keyword>
<dbReference type="InterPro" id="IPR051739">
    <property type="entry name" value="Rhomboid_IM_Serine_Proteases"/>
</dbReference>
<dbReference type="Proteomes" id="UP000594454">
    <property type="component" value="Chromosome 2"/>
</dbReference>
<feature type="transmembrane region" description="Helical" evidence="14">
    <location>
        <begin position="258"/>
        <end position="279"/>
    </location>
</feature>
<keyword evidence="10 14" id="KW-0472">Membrane</keyword>
<evidence type="ECO:0000256" key="1">
    <source>
        <dbReference type="ARBA" id="ARBA00000156"/>
    </source>
</evidence>
<dbReference type="Pfam" id="PF01694">
    <property type="entry name" value="Rhomboid"/>
    <property type="match status" value="1"/>
</dbReference>
<keyword evidence="6 14" id="KW-0812">Transmembrane</keyword>
<reference evidence="16 17" key="1">
    <citation type="submission" date="2020-11" db="EMBL/GenBank/DDBJ databases">
        <authorList>
            <person name="Wallbank WR R."/>
            <person name="Pardo Diaz C."/>
            <person name="Kozak K."/>
            <person name="Martin S."/>
            <person name="Jiggins C."/>
            <person name="Moest M."/>
            <person name="Warren A I."/>
            <person name="Generalovic N T."/>
            <person name="Byers J.R.P. K."/>
            <person name="Montejo-Kovacevich G."/>
            <person name="Yen C E."/>
        </authorList>
    </citation>
    <scope>NUCLEOTIDE SEQUENCE [LARGE SCALE GENOMIC DNA]</scope>
</reference>
<protein>
    <recommendedName>
        <fullName evidence="4">rhomboid protease</fullName>
        <ecNumber evidence="4">3.4.21.105</ecNumber>
    </recommendedName>
</protein>
<evidence type="ECO:0000256" key="4">
    <source>
        <dbReference type="ARBA" id="ARBA00013039"/>
    </source>
</evidence>
<sequence>MIEQQQKEEQSEQQQLQQPKEQQQHIPTVIDIPSDFEDTVVKKYDADRYECCPPPLFIVLMSLIEIGVFVYDLLTTKTQMVPAGPIPVDSVFIYRPDRRQEIWRFISYMVLHANWFHLGFNVVVQVMIGLPLEMVHGSLRIACIYLAGVFAGSLGTSVVDAEVYLVGASGGVYALLAAHLANILLNFGEMKYGVLKLASILIFASCDFGYAIYSRHVAEPINAPSVSYVAHITGALAGLTIGLLVLKNFDHRPQKFLLWWSALGIYAAFTIFAIVFNLVNTMTAQILEEEGEVIKQHLLHDLGVS</sequence>
<evidence type="ECO:0000256" key="11">
    <source>
        <dbReference type="PIRNR" id="PIRNR037470"/>
    </source>
</evidence>
<dbReference type="InterPro" id="IPR017213">
    <property type="entry name" value="Peptidase_S54_rhomboid_met"/>
</dbReference>
<evidence type="ECO:0000256" key="10">
    <source>
        <dbReference type="ARBA" id="ARBA00023136"/>
    </source>
</evidence>
<feature type="transmembrane region" description="Helical" evidence="14">
    <location>
        <begin position="142"/>
        <end position="159"/>
    </location>
</feature>
<evidence type="ECO:0000256" key="9">
    <source>
        <dbReference type="ARBA" id="ARBA00022989"/>
    </source>
</evidence>
<dbReference type="PANTHER" id="PTHR45840">
    <property type="entry name" value="RHOMBOID-RELATED PROTEIN"/>
    <property type="match status" value="1"/>
</dbReference>
<feature type="domain" description="Peptidase S54 rhomboid" evidence="15">
    <location>
        <begin position="100"/>
        <end position="247"/>
    </location>
</feature>
<evidence type="ECO:0000256" key="2">
    <source>
        <dbReference type="ARBA" id="ARBA00004141"/>
    </source>
</evidence>
<evidence type="ECO:0000259" key="15">
    <source>
        <dbReference type="Pfam" id="PF01694"/>
    </source>
</evidence>
<dbReference type="EMBL" id="LR899010">
    <property type="protein sequence ID" value="CAD7082036.1"/>
    <property type="molecule type" value="Genomic_DNA"/>
</dbReference>
<dbReference type="FunCoup" id="A0A7R8YR29">
    <property type="interactions" value="13"/>
</dbReference>
<feature type="transmembrane region" description="Helical" evidence="14">
    <location>
        <begin position="165"/>
        <end position="187"/>
    </location>
</feature>
<feature type="transmembrane region" description="Helical" evidence="14">
    <location>
        <begin position="56"/>
        <end position="74"/>
    </location>
</feature>
<evidence type="ECO:0000256" key="12">
    <source>
        <dbReference type="PIRSR" id="PIRSR037470-50"/>
    </source>
</evidence>
<dbReference type="Gene3D" id="1.20.1540.10">
    <property type="entry name" value="Rhomboid-like"/>
    <property type="match status" value="1"/>
</dbReference>
<feature type="compositionally biased region" description="Low complexity" evidence="13">
    <location>
        <begin position="12"/>
        <end position="21"/>
    </location>
</feature>
<evidence type="ECO:0000313" key="17">
    <source>
        <dbReference type="Proteomes" id="UP000594454"/>
    </source>
</evidence>
<gene>
    <name evidence="16" type="ORF">HERILL_LOCUS5106</name>
</gene>
<evidence type="ECO:0000256" key="3">
    <source>
        <dbReference type="ARBA" id="ARBA00009045"/>
    </source>
</evidence>
<dbReference type="InterPro" id="IPR035952">
    <property type="entry name" value="Rhomboid-like_sf"/>
</dbReference>
<keyword evidence="7" id="KW-0378">Hydrolase</keyword>
<dbReference type="SUPFAM" id="SSF144091">
    <property type="entry name" value="Rhomboid-like"/>
    <property type="match status" value="1"/>
</dbReference>
<dbReference type="AlphaFoldDB" id="A0A7R8YR29"/>
<evidence type="ECO:0000256" key="5">
    <source>
        <dbReference type="ARBA" id="ARBA00022670"/>
    </source>
</evidence>